<evidence type="ECO:0000313" key="1">
    <source>
        <dbReference type="EMBL" id="GAA3705722.1"/>
    </source>
</evidence>
<comment type="caution">
    <text evidence="1">The sequence shown here is derived from an EMBL/GenBank/DDBJ whole genome shotgun (WGS) entry which is preliminary data.</text>
</comment>
<dbReference type="Proteomes" id="UP001500752">
    <property type="component" value="Unassembled WGS sequence"/>
</dbReference>
<keyword evidence="2" id="KW-1185">Reference proteome</keyword>
<sequence>MKYLELTLVMKSGATLTAAVDEIKASRSPISGELTQLNWTHVPQELGLPRLFDVNIAEVAAISTRHVDDGTAEEAA</sequence>
<protein>
    <submittedName>
        <fullName evidence="1">Uncharacterized protein</fullName>
    </submittedName>
</protein>
<gene>
    <name evidence="1" type="ORF">GCM10023081_46990</name>
</gene>
<name>A0ABP7DKK9_9MICC</name>
<reference evidence="2" key="1">
    <citation type="journal article" date="2019" name="Int. J. Syst. Evol. Microbiol.">
        <title>The Global Catalogue of Microorganisms (GCM) 10K type strain sequencing project: providing services to taxonomists for standard genome sequencing and annotation.</title>
        <authorList>
            <consortium name="The Broad Institute Genomics Platform"/>
            <consortium name="The Broad Institute Genome Sequencing Center for Infectious Disease"/>
            <person name="Wu L."/>
            <person name="Ma J."/>
        </authorList>
    </citation>
    <scope>NUCLEOTIDE SEQUENCE [LARGE SCALE GENOMIC DNA]</scope>
    <source>
        <strain evidence="2">JCM 30742</strain>
    </source>
</reference>
<dbReference type="EMBL" id="BAABEO010000051">
    <property type="protein sequence ID" value="GAA3705722.1"/>
    <property type="molecule type" value="Genomic_DNA"/>
</dbReference>
<proteinExistence type="predicted"/>
<evidence type="ECO:0000313" key="2">
    <source>
        <dbReference type="Proteomes" id="UP001500752"/>
    </source>
</evidence>
<organism evidence="1 2">
    <name type="scientific">Arthrobacter ginkgonis</name>
    <dbReference type="NCBI Taxonomy" id="1630594"/>
    <lineage>
        <taxon>Bacteria</taxon>
        <taxon>Bacillati</taxon>
        <taxon>Actinomycetota</taxon>
        <taxon>Actinomycetes</taxon>
        <taxon>Micrococcales</taxon>
        <taxon>Micrococcaceae</taxon>
        <taxon>Arthrobacter</taxon>
    </lineage>
</organism>
<accession>A0ABP7DKK9</accession>
<dbReference type="RefSeq" id="WP_345154888.1">
    <property type="nucleotide sequence ID" value="NZ_BAABEO010000051.1"/>
</dbReference>